<proteinExistence type="predicted"/>
<dbReference type="EMBL" id="WNTK01000013">
    <property type="protein sequence ID" value="KAG9474643.1"/>
    <property type="molecule type" value="Genomic_DNA"/>
</dbReference>
<name>A0A8J6ET29_ELECQ</name>
<dbReference type="AlphaFoldDB" id="A0A8J6ET29"/>
<evidence type="ECO:0000313" key="2">
    <source>
        <dbReference type="EMBL" id="KAG9474643.1"/>
    </source>
</evidence>
<feature type="region of interest" description="Disordered" evidence="1">
    <location>
        <begin position="62"/>
        <end position="85"/>
    </location>
</feature>
<reference evidence="2" key="1">
    <citation type="thesis" date="2020" institute="ProQuest LLC" country="789 East Eisenhower Parkway, Ann Arbor, MI, USA">
        <title>Comparative Genomics and Chromosome Evolution.</title>
        <authorList>
            <person name="Mudd A.B."/>
        </authorList>
    </citation>
    <scope>NUCLEOTIDE SEQUENCE</scope>
    <source>
        <strain evidence="2">HN-11 Male</strain>
        <tissue evidence="2">Kidney and liver</tissue>
    </source>
</reference>
<sequence length="85" mass="9031">GRGDSDVPCSLCLSQNALLLAVSQNQFLALIPDPVPEPLSIFESAARLPPRHYVVDSGTEVAAFGKNEGSGSRRRESGPQPRGSR</sequence>
<keyword evidence="3" id="KW-1185">Reference proteome</keyword>
<evidence type="ECO:0000256" key="1">
    <source>
        <dbReference type="SAM" id="MobiDB-lite"/>
    </source>
</evidence>
<protein>
    <submittedName>
        <fullName evidence="2">Uncharacterized protein</fullName>
    </submittedName>
</protein>
<accession>A0A8J6ET29</accession>
<evidence type="ECO:0000313" key="3">
    <source>
        <dbReference type="Proteomes" id="UP000770717"/>
    </source>
</evidence>
<comment type="caution">
    <text evidence="2">The sequence shown here is derived from an EMBL/GenBank/DDBJ whole genome shotgun (WGS) entry which is preliminary data.</text>
</comment>
<gene>
    <name evidence="2" type="ORF">GDO78_004770</name>
</gene>
<dbReference type="Proteomes" id="UP000770717">
    <property type="component" value="Unassembled WGS sequence"/>
</dbReference>
<feature type="non-terminal residue" evidence="2">
    <location>
        <position position="85"/>
    </location>
</feature>
<organism evidence="2 3">
    <name type="scientific">Eleutherodactylus coqui</name>
    <name type="common">Puerto Rican coqui</name>
    <dbReference type="NCBI Taxonomy" id="57060"/>
    <lineage>
        <taxon>Eukaryota</taxon>
        <taxon>Metazoa</taxon>
        <taxon>Chordata</taxon>
        <taxon>Craniata</taxon>
        <taxon>Vertebrata</taxon>
        <taxon>Euteleostomi</taxon>
        <taxon>Amphibia</taxon>
        <taxon>Batrachia</taxon>
        <taxon>Anura</taxon>
        <taxon>Neobatrachia</taxon>
        <taxon>Hyloidea</taxon>
        <taxon>Eleutherodactylidae</taxon>
        <taxon>Eleutherodactylinae</taxon>
        <taxon>Eleutherodactylus</taxon>
        <taxon>Eleutherodactylus</taxon>
    </lineage>
</organism>